<dbReference type="OrthoDB" id="311279at2759"/>
<dbReference type="EMBL" id="NCKU01007264">
    <property type="protein sequence ID" value="RWS02764.1"/>
    <property type="molecule type" value="Genomic_DNA"/>
</dbReference>
<dbReference type="EMBL" id="NCKU01004873">
    <property type="protein sequence ID" value="RWS05332.1"/>
    <property type="molecule type" value="Genomic_DNA"/>
</dbReference>
<reference evidence="3" key="2">
    <citation type="submission" date="2018-11" db="EMBL/GenBank/DDBJ databases">
        <title>Trombidioid mite genomics.</title>
        <authorList>
            <person name="Dong X."/>
        </authorList>
    </citation>
    <scope>NUCLEOTIDE SEQUENCE</scope>
    <source>
        <strain evidence="3">UoL-WK</strain>
    </source>
</reference>
<evidence type="ECO:0000313" key="3">
    <source>
        <dbReference type="EMBL" id="RWS05332.1"/>
    </source>
</evidence>
<proteinExistence type="predicted"/>
<keyword evidence="5" id="KW-1185">Reference proteome</keyword>
<comment type="caution">
    <text evidence="3">The sequence shown here is derived from an EMBL/GenBank/DDBJ whole genome shotgun (WGS) entry which is preliminary data.</text>
</comment>
<dbReference type="EMBL" id="NCKU01004866">
    <property type="protein sequence ID" value="RWS05344.1"/>
    <property type="molecule type" value="Genomic_DNA"/>
</dbReference>
<evidence type="ECO:0000256" key="1">
    <source>
        <dbReference type="SAM" id="Coils"/>
    </source>
</evidence>
<dbReference type="STRING" id="1965070.A0A3S3P0C6"/>
<evidence type="ECO:0008006" key="6">
    <source>
        <dbReference type="Google" id="ProtNLM"/>
    </source>
</evidence>
<name>A0A3S3P0C6_9ACAR</name>
<feature type="coiled-coil region" evidence="1">
    <location>
        <begin position="40"/>
        <end position="368"/>
    </location>
</feature>
<organism evidence="3 5">
    <name type="scientific">Dinothrombium tinctorium</name>
    <dbReference type="NCBI Taxonomy" id="1965070"/>
    <lineage>
        <taxon>Eukaryota</taxon>
        <taxon>Metazoa</taxon>
        <taxon>Ecdysozoa</taxon>
        <taxon>Arthropoda</taxon>
        <taxon>Chelicerata</taxon>
        <taxon>Arachnida</taxon>
        <taxon>Acari</taxon>
        <taxon>Acariformes</taxon>
        <taxon>Trombidiformes</taxon>
        <taxon>Prostigmata</taxon>
        <taxon>Anystina</taxon>
        <taxon>Parasitengona</taxon>
        <taxon>Trombidioidea</taxon>
        <taxon>Trombidiidae</taxon>
        <taxon>Dinothrombium</taxon>
    </lineage>
</organism>
<evidence type="ECO:0000313" key="5">
    <source>
        <dbReference type="Proteomes" id="UP000285301"/>
    </source>
</evidence>
<gene>
    <name evidence="3" type="ORF">B4U79_00896</name>
    <name evidence="2" type="ORF">B4U79_01448</name>
    <name evidence="4" type="ORF">B4U79_11004</name>
</gene>
<evidence type="ECO:0000313" key="4">
    <source>
        <dbReference type="EMBL" id="RWS05344.1"/>
    </source>
</evidence>
<reference evidence="3 5" key="1">
    <citation type="journal article" date="2018" name="Gigascience">
        <title>Genomes of trombidid mites reveal novel predicted allergens and laterally-transferred genes associated with secondary metabolism.</title>
        <authorList>
            <person name="Dong X."/>
            <person name="Chaisiri K."/>
            <person name="Xia D."/>
            <person name="Armstrong S.D."/>
            <person name="Fang Y."/>
            <person name="Donnelly M.J."/>
            <person name="Kadowaki T."/>
            <person name="McGarry J.W."/>
            <person name="Darby A.C."/>
            <person name="Makepeace B.L."/>
        </authorList>
    </citation>
    <scope>NUCLEOTIDE SEQUENCE [LARGE SCALE GENOMIC DNA]</scope>
    <source>
        <strain evidence="3">UoL-WK</strain>
    </source>
</reference>
<sequence>MYEQEASGDRDSPVFVAQSTDFYNSNRMIGSKEQELQKLLAEERQRSEQRKANYQALKAEHIKLQQDFLSLQNEMKHILEETKLIKDQKELELNAIKQTFDEKEKLIHSLRKELEAREPSVIREKFTQELKEPLVNLEKEKNNLIREKEKLTFEIKMHKQKIEHLEKELVDASERAKLAYEAEINLVRREKEELRLKYLEMCQTPDNQRLIVLSEENTKLKSKLKSFQRTLEEAENQYKKIESKLELILNQHEKSEESHENEVKMLRMTIERLREENIGFDSLLKVNRKENEELSKELKRCEKEVEKLKKEIDEKEKNFEKEKENLKRLILKEKLNFEEERESFNEESKKLKKEIELKAETIAKMEQLAAIREKETQVQINSIKQQEWEKTIAVERDKATLEVRLKEANEDKTKLKDEIEQMKRQIETAMELRLSIEKDSLVLRAKVDALQSNQEELEKLRRQHSILQEEMSKLRGEHSEATAINRELVRQKDRYKEEYNRLKHELDEERKTLSEFRIMSENNLKRLRDCLDEERNEMREKLISLQEEVKQKKKEREEMKGKCKEYAAICEKLQIKLKEVKRTEEERMKESIPLETHNNLKKQYKELKKKQNQLSEMLNCSFDATHCIPVTNNEYRN</sequence>
<accession>A0A3S3P0C6</accession>
<keyword evidence="1" id="KW-0175">Coiled coil</keyword>
<protein>
    <recommendedName>
        <fullName evidence="6">Centrosomal protein of 83 kDa-like protein</fullName>
    </recommendedName>
</protein>
<evidence type="ECO:0000313" key="2">
    <source>
        <dbReference type="EMBL" id="RWS02764.1"/>
    </source>
</evidence>
<dbReference type="Proteomes" id="UP000285301">
    <property type="component" value="Unassembled WGS sequence"/>
</dbReference>
<feature type="coiled-coil region" evidence="1">
    <location>
        <begin position="398"/>
        <end position="617"/>
    </location>
</feature>
<dbReference type="AlphaFoldDB" id="A0A3S3P0C6"/>
<dbReference type="Gene3D" id="1.10.287.1490">
    <property type="match status" value="1"/>
</dbReference>